<dbReference type="GO" id="GO:0000287">
    <property type="term" value="F:magnesium ion binding"/>
    <property type="evidence" value="ECO:0007669"/>
    <property type="project" value="TreeGrafter"/>
</dbReference>
<accession>A0A943I5T5</accession>
<protein>
    <submittedName>
        <fullName evidence="1">HAD hydrolase family protein</fullName>
    </submittedName>
</protein>
<gene>
    <name evidence="1" type="ORF">KHX13_06930</name>
</gene>
<name>A0A943I5T5_9FIRM</name>
<dbReference type="EMBL" id="JAGZCZ010000007">
    <property type="protein sequence ID" value="MBS5520043.1"/>
    <property type="molecule type" value="Genomic_DNA"/>
</dbReference>
<evidence type="ECO:0000313" key="1">
    <source>
        <dbReference type="EMBL" id="MBS5520043.1"/>
    </source>
</evidence>
<proteinExistence type="predicted"/>
<dbReference type="InterPro" id="IPR023214">
    <property type="entry name" value="HAD_sf"/>
</dbReference>
<organism evidence="1 2">
    <name type="scientific">Acidaminococcus intestini</name>
    <dbReference type="NCBI Taxonomy" id="187327"/>
    <lineage>
        <taxon>Bacteria</taxon>
        <taxon>Bacillati</taxon>
        <taxon>Bacillota</taxon>
        <taxon>Negativicutes</taxon>
        <taxon>Acidaminococcales</taxon>
        <taxon>Acidaminococcaceae</taxon>
        <taxon>Acidaminococcus</taxon>
    </lineage>
</organism>
<keyword evidence="1" id="KW-0378">Hydrolase</keyword>
<dbReference type="PANTHER" id="PTHR10000:SF25">
    <property type="entry name" value="PHOSPHATASE YKRA-RELATED"/>
    <property type="match status" value="1"/>
</dbReference>
<dbReference type="PANTHER" id="PTHR10000">
    <property type="entry name" value="PHOSPHOSERINE PHOSPHATASE"/>
    <property type="match status" value="1"/>
</dbReference>
<sequence length="261" mass="29161">MHKKYFFFDIDQTLGVGITKMVPPDTQYCLDELQRCGHFVALATGRLQYDAAQFASAHGIGSLVADGGNSLTVDGRILQMEGLPLEPVKALLRDLEQRRQPWAVVIDNTYDRYTPYADYPRNDPHNYMNTLVGPVDIEDLQKVYKVTYAREKAGKTPAPTHGLPHLPFIDDTYLVEPVDKGAGIEKMMALLHADPHDAVVFGDGLNDLAMFRKPFFSIAMGNARPVLKKRADYITKDVDKGGILHACRHFGWLSENPAAPY</sequence>
<comment type="caution">
    <text evidence="1">The sequence shown here is derived from an EMBL/GenBank/DDBJ whole genome shotgun (WGS) entry which is preliminary data.</text>
</comment>
<reference evidence="1" key="1">
    <citation type="submission" date="2021-02" db="EMBL/GenBank/DDBJ databases">
        <title>Infant gut strain persistence is associated with maternal origin, phylogeny, and functional potential including surface adhesion and iron acquisition.</title>
        <authorList>
            <person name="Lou Y.C."/>
        </authorList>
    </citation>
    <scope>NUCLEOTIDE SEQUENCE</scope>
    <source>
        <strain evidence="1">L3_106_000M1_dasL3_106_000M1_concoct_15</strain>
    </source>
</reference>
<dbReference type="Gene3D" id="3.40.50.1000">
    <property type="entry name" value="HAD superfamily/HAD-like"/>
    <property type="match status" value="2"/>
</dbReference>
<dbReference type="InterPro" id="IPR036412">
    <property type="entry name" value="HAD-like_sf"/>
</dbReference>
<dbReference type="SUPFAM" id="SSF56784">
    <property type="entry name" value="HAD-like"/>
    <property type="match status" value="1"/>
</dbReference>
<dbReference type="GO" id="GO:0005829">
    <property type="term" value="C:cytosol"/>
    <property type="evidence" value="ECO:0007669"/>
    <property type="project" value="TreeGrafter"/>
</dbReference>
<dbReference type="Proteomes" id="UP000754226">
    <property type="component" value="Unassembled WGS sequence"/>
</dbReference>
<dbReference type="GO" id="GO:0016791">
    <property type="term" value="F:phosphatase activity"/>
    <property type="evidence" value="ECO:0007669"/>
    <property type="project" value="TreeGrafter"/>
</dbReference>
<dbReference type="Pfam" id="PF08282">
    <property type="entry name" value="Hydrolase_3"/>
    <property type="match status" value="2"/>
</dbReference>
<dbReference type="AlphaFoldDB" id="A0A943I5T5"/>
<evidence type="ECO:0000313" key="2">
    <source>
        <dbReference type="Proteomes" id="UP000754226"/>
    </source>
</evidence>